<evidence type="ECO:0000313" key="4">
    <source>
        <dbReference type="EMBL" id="EFQ95409.1"/>
    </source>
</evidence>
<dbReference type="PROSITE" id="PS00028">
    <property type="entry name" value="ZINC_FINGER_C2H2_1"/>
    <property type="match status" value="1"/>
</dbReference>
<sequence>MGKRPLDEWNGVQTLEEIKELTKTYLKKLDTHQSLLKCARTLVEARRQRAATERWERFATPYVYYCREERCKSTFESREGLRNHAYDAHGFIWEAQVRGTTSKQWACFWDQCQHNGVYVFDNRDGYLQHLDKEHNVKDGPKFGRRLDLEHWLDQGRCLPDEALRRLRNPSIDTSESGSGNIGRFRHAGSVSQSEERAGSMTS</sequence>
<dbReference type="Gene3D" id="3.30.160.60">
    <property type="entry name" value="Classic Zinc Finger"/>
    <property type="match status" value="1"/>
</dbReference>
<dbReference type="GO" id="GO:0008270">
    <property type="term" value="F:zinc ion binding"/>
    <property type="evidence" value="ECO:0007669"/>
    <property type="project" value="UniProtKB-KW"/>
</dbReference>
<keyword evidence="1" id="KW-0479">Metal-binding</keyword>
<name>E3RFU4_PYRTT</name>
<dbReference type="PROSITE" id="PS50157">
    <property type="entry name" value="ZINC_FINGER_C2H2_2"/>
    <property type="match status" value="1"/>
</dbReference>
<dbReference type="OrthoDB" id="626167at2759"/>
<dbReference type="STRING" id="861557.E3RFU4"/>
<gene>
    <name evidence="4" type="ORF">PTT_06618</name>
</gene>
<feature type="domain" description="C2H2-type" evidence="3">
    <location>
        <begin position="64"/>
        <end position="89"/>
    </location>
</feature>
<proteinExistence type="predicted"/>
<keyword evidence="1" id="KW-0863">Zinc-finger</keyword>
<reference evidence="4 5" key="1">
    <citation type="journal article" date="2010" name="Genome Biol.">
        <title>A first genome assembly of the barley fungal pathogen Pyrenophora teres f. teres.</title>
        <authorList>
            <person name="Ellwood S.R."/>
            <person name="Liu Z."/>
            <person name="Syme R.A."/>
            <person name="Lai Z."/>
            <person name="Hane J.K."/>
            <person name="Keiper F."/>
            <person name="Moffat C.S."/>
            <person name="Oliver R.P."/>
            <person name="Friesen T.L."/>
        </authorList>
    </citation>
    <scope>NUCLEOTIDE SEQUENCE [LARGE SCALE GENOMIC DNA]</scope>
    <source>
        <strain evidence="4 5">0-1</strain>
    </source>
</reference>
<dbReference type="Proteomes" id="UP000001067">
    <property type="component" value="Unassembled WGS sequence"/>
</dbReference>
<dbReference type="AlphaFoldDB" id="E3RFU4"/>
<dbReference type="HOGENOM" id="CLU_1355268_0_0_1"/>
<evidence type="ECO:0000259" key="3">
    <source>
        <dbReference type="PROSITE" id="PS50157"/>
    </source>
</evidence>
<dbReference type="KEGG" id="pte:PTT_06618"/>
<keyword evidence="1" id="KW-0862">Zinc</keyword>
<keyword evidence="5" id="KW-1185">Reference proteome</keyword>
<dbReference type="SMART" id="SM00355">
    <property type="entry name" value="ZnF_C2H2"/>
    <property type="match status" value="2"/>
</dbReference>
<evidence type="ECO:0000256" key="2">
    <source>
        <dbReference type="SAM" id="MobiDB-lite"/>
    </source>
</evidence>
<evidence type="ECO:0000313" key="5">
    <source>
        <dbReference type="Proteomes" id="UP000001067"/>
    </source>
</evidence>
<feature type="compositionally biased region" description="Basic and acidic residues" evidence="2">
    <location>
        <begin position="193"/>
        <end position="202"/>
    </location>
</feature>
<feature type="region of interest" description="Disordered" evidence="2">
    <location>
        <begin position="168"/>
        <end position="202"/>
    </location>
</feature>
<dbReference type="EMBL" id="GL532817">
    <property type="protein sequence ID" value="EFQ95409.1"/>
    <property type="molecule type" value="Genomic_DNA"/>
</dbReference>
<evidence type="ECO:0000256" key="1">
    <source>
        <dbReference type="PROSITE-ProRule" id="PRU00042"/>
    </source>
</evidence>
<accession>E3RFU4</accession>
<protein>
    <recommendedName>
        <fullName evidence="3">C2H2-type domain-containing protein</fullName>
    </recommendedName>
</protein>
<organism evidence="5">
    <name type="scientific">Pyrenophora teres f. teres (strain 0-1)</name>
    <name type="common">Barley net blotch fungus</name>
    <name type="synonym">Drechslera teres f. teres</name>
    <dbReference type="NCBI Taxonomy" id="861557"/>
    <lineage>
        <taxon>Eukaryota</taxon>
        <taxon>Fungi</taxon>
        <taxon>Dikarya</taxon>
        <taxon>Ascomycota</taxon>
        <taxon>Pezizomycotina</taxon>
        <taxon>Dothideomycetes</taxon>
        <taxon>Pleosporomycetidae</taxon>
        <taxon>Pleosporales</taxon>
        <taxon>Pleosporineae</taxon>
        <taxon>Pleosporaceae</taxon>
        <taxon>Pyrenophora</taxon>
    </lineage>
</organism>
<dbReference type="InterPro" id="IPR013087">
    <property type="entry name" value="Znf_C2H2_type"/>
</dbReference>